<dbReference type="AlphaFoldDB" id="A0AAV1WGE0"/>
<sequence length="88" mass="9966">METRFYELGSPCKDTRNGTTERGYPTFRFDLCKGGNNRVQGPPTKGGQGDTVVLLVDNAWPRQCCFEIRTDLEPNHMVQLELVQVVAY</sequence>
<keyword evidence="2" id="KW-1185">Reference proteome</keyword>
<organism evidence="1 2">
    <name type="scientific">Lupinus luteus</name>
    <name type="common">European yellow lupine</name>
    <dbReference type="NCBI Taxonomy" id="3873"/>
    <lineage>
        <taxon>Eukaryota</taxon>
        <taxon>Viridiplantae</taxon>
        <taxon>Streptophyta</taxon>
        <taxon>Embryophyta</taxon>
        <taxon>Tracheophyta</taxon>
        <taxon>Spermatophyta</taxon>
        <taxon>Magnoliopsida</taxon>
        <taxon>eudicotyledons</taxon>
        <taxon>Gunneridae</taxon>
        <taxon>Pentapetalae</taxon>
        <taxon>rosids</taxon>
        <taxon>fabids</taxon>
        <taxon>Fabales</taxon>
        <taxon>Fabaceae</taxon>
        <taxon>Papilionoideae</taxon>
        <taxon>50 kb inversion clade</taxon>
        <taxon>genistoids sensu lato</taxon>
        <taxon>core genistoids</taxon>
        <taxon>Genisteae</taxon>
        <taxon>Lupinus</taxon>
    </lineage>
</organism>
<proteinExistence type="predicted"/>
<comment type="caution">
    <text evidence="1">The sequence shown here is derived from an EMBL/GenBank/DDBJ whole genome shotgun (WGS) entry which is preliminary data.</text>
</comment>
<evidence type="ECO:0000313" key="1">
    <source>
        <dbReference type="EMBL" id="CAL0308161.1"/>
    </source>
</evidence>
<accession>A0AAV1WGE0</accession>
<reference evidence="1 2" key="1">
    <citation type="submission" date="2024-03" db="EMBL/GenBank/DDBJ databases">
        <authorList>
            <person name="Martinez-Hernandez J."/>
        </authorList>
    </citation>
    <scope>NUCLEOTIDE SEQUENCE [LARGE SCALE GENOMIC DNA]</scope>
</reference>
<name>A0AAV1WGE0_LUPLU</name>
<dbReference type="Proteomes" id="UP001497480">
    <property type="component" value="Unassembled WGS sequence"/>
</dbReference>
<protein>
    <submittedName>
        <fullName evidence="1">Uncharacterized protein</fullName>
    </submittedName>
</protein>
<gene>
    <name evidence="1" type="ORF">LLUT_LOCUS9221</name>
</gene>
<evidence type="ECO:0000313" key="2">
    <source>
        <dbReference type="Proteomes" id="UP001497480"/>
    </source>
</evidence>
<dbReference type="EMBL" id="CAXHTB010000006">
    <property type="protein sequence ID" value="CAL0308161.1"/>
    <property type="molecule type" value="Genomic_DNA"/>
</dbReference>